<keyword evidence="5 7" id="KW-0687">Ribonucleoprotein</keyword>
<comment type="function">
    <text evidence="7">The globular domain of the protein is located near the polypeptide exit tunnel on the outside of the subunit, while an extended beta-hairpin is found that lines the wall of the exit tunnel in the center of the 70S ribosome.</text>
</comment>
<dbReference type="PANTHER" id="PTHR13501">
    <property type="entry name" value="CHLOROPLAST 50S RIBOSOMAL PROTEIN L22-RELATED"/>
    <property type="match status" value="1"/>
</dbReference>
<protein>
    <recommendedName>
        <fullName evidence="6 7">Large ribosomal subunit protein uL22</fullName>
    </recommendedName>
</protein>
<dbReference type="NCBIfam" id="TIGR01044">
    <property type="entry name" value="rplV_bact"/>
    <property type="match status" value="1"/>
</dbReference>
<dbReference type="RefSeq" id="WP_015556314.1">
    <property type="nucleotide sequence ID" value="NC_021038.1"/>
</dbReference>
<organism evidence="11 12">
    <name type="scientific">Fretibacterium fastidiosum</name>
    <dbReference type="NCBI Taxonomy" id="651822"/>
    <lineage>
        <taxon>Bacteria</taxon>
        <taxon>Thermotogati</taxon>
        <taxon>Synergistota</taxon>
        <taxon>Synergistia</taxon>
        <taxon>Synergistales</taxon>
        <taxon>Aminobacteriaceae</taxon>
        <taxon>Fretibacterium</taxon>
    </lineage>
</organism>
<evidence type="ECO:0000256" key="7">
    <source>
        <dbReference type="HAMAP-Rule" id="MF_01331"/>
    </source>
</evidence>
<dbReference type="EMBL" id="FP929056">
    <property type="protein sequence ID" value="CBL28167.1"/>
    <property type="molecule type" value="Genomic_DNA"/>
</dbReference>
<gene>
    <name evidence="7" type="primary">rplV</name>
    <name evidence="11" type="ORF">SY1_08810</name>
</gene>
<evidence type="ECO:0000256" key="9">
    <source>
        <dbReference type="RuleBase" id="RU004006"/>
    </source>
</evidence>
<dbReference type="GO" id="GO:0003735">
    <property type="term" value="F:structural constituent of ribosome"/>
    <property type="evidence" value="ECO:0007669"/>
    <property type="project" value="InterPro"/>
</dbReference>
<sequence length="114" mass="12781">MEAKTMARAMARQARIAPTKVRQVLTLIRGKGAEEALTILRFSPQKAARIVYKVLQSAVANAEHNYGMDMDKLYVLTAFADQGPVMKRFRPVSMGRAHPYVHRTSHVTVTVAER</sequence>
<evidence type="ECO:0000313" key="11">
    <source>
        <dbReference type="EMBL" id="CBL28167.1"/>
    </source>
</evidence>
<evidence type="ECO:0000256" key="3">
    <source>
        <dbReference type="ARBA" id="ARBA00022884"/>
    </source>
</evidence>
<name>A0AB94IWQ0_9BACT</name>
<dbReference type="InterPro" id="IPR001063">
    <property type="entry name" value="Ribosomal_uL22"/>
</dbReference>
<evidence type="ECO:0000256" key="10">
    <source>
        <dbReference type="RuleBase" id="RU004008"/>
    </source>
</evidence>
<dbReference type="GO" id="GO:0019843">
    <property type="term" value="F:rRNA binding"/>
    <property type="evidence" value="ECO:0007669"/>
    <property type="project" value="UniProtKB-UniRule"/>
</dbReference>
<evidence type="ECO:0000256" key="4">
    <source>
        <dbReference type="ARBA" id="ARBA00022980"/>
    </source>
</evidence>
<keyword evidence="2 7" id="KW-0699">rRNA-binding</keyword>
<dbReference type="AlphaFoldDB" id="A0AB94IWQ0"/>
<dbReference type="PANTHER" id="PTHR13501:SF8">
    <property type="entry name" value="LARGE RIBOSOMAL SUBUNIT PROTEIN UL22M"/>
    <property type="match status" value="1"/>
</dbReference>
<dbReference type="GO" id="GO:0006412">
    <property type="term" value="P:translation"/>
    <property type="evidence" value="ECO:0007669"/>
    <property type="project" value="UniProtKB-UniRule"/>
</dbReference>
<dbReference type="InterPro" id="IPR047867">
    <property type="entry name" value="Ribosomal_uL22_bac/org-type"/>
</dbReference>
<evidence type="ECO:0000256" key="8">
    <source>
        <dbReference type="RuleBase" id="RU004005"/>
    </source>
</evidence>
<keyword evidence="3 7" id="KW-0694">RNA-binding</keyword>
<comment type="similarity">
    <text evidence="1 7 8">Belongs to the universal ribosomal protein uL22 family.</text>
</comment>
<dbReference type="Pfam" id="PF00237">
    <property type="entry name" value="Ribosomal_L22"/>
    <property type="match status" value="1"/>
</dbReference>
<evidence type="ECO:0000256" key="5">
    <source>
        <dbReference type="ARBA" id="ARBA00023274"/>
    </source>
</evidence>
<dbReference type="SUPFAM" id="SSF54843">
    <property type="entry name" value="Ribosomal protein L22"/>
    <property type="match status" value="1"/>
</dbReference>
<dbReference type="GO" id="GO:0022625">
    <property type="term" value="C:cytosolic large ribosomal subunit"/>
    <property type="evidence" value="ECO:0007669"/>
    <property type="project" value="TreeGrafter"/>
</dbReference>
<dbReference type="CDD" id="cd00336">
    <property type="entry name" value="Ribosomal_L22"/>
    <property type="match status" value="1"/>
</dbReference>
<keyword evidence="12" id="KW-1185">Reference proteome</keyword>
<evidence type="ECO:0000256" key="1">
    <source>
        <dbReference type="ARBA" id="ARBA00009451"/>
    </source>
</evidence>
<dbReference type="Proteomes" id="UP000008957">
    <property type="component" value="Chromosome"/>
</dbReference>
<reference evidence="11 12" key="2">
    <citation type="submission" date="2010-03" db="EMBL/GenBank/DDBJ databases">
        <authorList>
            <person name="Pajon A."/>
        </authorList>
    </citation>
    <scope>NUCLEOTIDE SEQUENCE [LARGE SCALE GENOMIC DNA]</scope>
    <source>
        <strain evidence="11 12">SGP1</strain>
    </source>
</reference>
<proteinExistence type="inferred from homology"/>
<evidence type="ECO:0000313" key="12">
    <source>
        <dbReference type="Proteomes" id="UP000008957"/>
    </source>
</evidence>
<evidence type="ECO:0000256" key="6">
    <source>
        <dbReference type="ARBA" id="ARBA00035207"/>
    </source>
</evidence>
<comment type="function">
    <text evidence="7 10">This protein binds specifically to 23S rRNA; its binding is stimulated by other ribosomal proteins, e.g., L4, L17, and L20. It is important during the early stages of 50S assembly. It makes multiple contacts with different domains of the 23S rRNA in the assembled 50S subunit and ribosome.</text>
</comment>
<dbReference type="InterPro" id="IPR036394">
    <property type="entry name" value="Ribosomal_uL22_sf"/>
</dbReference>
<dbReference type="KEGG" id="sbr:SY1_08810"/>
<dbReference type="InterPro" id="IPR005727">
    <property type="entry name" value="Ribosomal_uL22_bac/chlpt-type"/>
</dbReference>
<dbReference type="HAMAP" id="MF_01331_B">
    <property type="entry name" value="Ribosomal_uL22_B"/>
    <property type="match status" value="1"/>
</dbReference>
<accession>A0AB94IWQ0</accession>
<comment type="subunit">
    <text evidence="7 9">Part of the 50S ribosomal subunit.</text>
</comment>
<evidence type="ECO:0000256" key="2">
    <source>
        <dbReference type="ARBA" id="ARBA00022730"/>
    </source>
</evidence>
<dbReference type="Gene3D" id="3.90.470.10">
    <property type="entry name" value="Ribosomal protein L22/L17"/>
    <property type="match status" value="1"/>
</dbReference>
<reference evidence="12" key="1">
    <citation type="submission" date="2010-03" db="EMBL/GenBank/DDBJ databases">
        <title>The genome sequence of Synergistetes sp. SGP1.</title>
        <authorList>
            <consortium name="metaHIT consortium -- http://www.metahit.eu/"/>
            <person name="Pajon A."/>
            <person name="Turner K."/>
            <person name="Parkhill J."/>
            <person name="Wade W."/>
            <person name="Vartoukian S."/>
        </authorList>
    </citation>
    <scope>NUCLEOTIDE SEQUENCE [LARGE SCALE GENOMIC DNA]</scope>
    <source>
        <strain evidence="12">SGP1</strain>
    </source>
</reference>
<keyword evidence="4 7" id="KW-0689">Ribosomal protein</keyword>